<organism evidence="14 15">
    <name type="scientific">Rubritalea tangerina</name>
    <dbReference type="NCBI Taxonomy" id="430798"/>
    <lineage>
        <taxon>Bacteria</taxon>
        <taxon>Pseudomonadati</taxon>
        <taxon>Verrucomicrobiota</taxon>
        <taxon>Verrucomicrobiia</taxon>
        <taxon>Verrucomicrobiales</taxon>
        <taxon>Rubritaleaceae</taxon>
        <taxon>Rubritalea</taxon>
    </lineage>
</organism>
<dbReference type="Gene3D" id="1.20.272.10">
    <property type="match status" value="1"/>
</dbReference>
<reference evidence="15" key="1">
    <citation type="journal article" date="2019" name="Int. J. Syst. Evol. Microbiol.">
        <title>The Global Catalogue of Microorganisms (GCM) 10K type strain sequencing project: providing services to taxonomists for standard genome sequencing and annotation.</title>
        <authorList>
            <consortium name="The Broad Institute Genomics Platform"/>
            <consortium name="The Broad Institute Genome Sequencing Center for Infectious Disease"/>
            <person name="Wu L."/>
            <person name="Ma J."/>
        </authorList>
    </citation>
    <scope>NUCLEOTIDE SEQUENCE [LARGE SCALE GENOMIC DNA]</scope>
    <source>
        <strain evidence="15">CCUG 57942</strain>
    </source>
</reference>
<keyword evidence="5" id="KW-0479">Metal-binding</keyword>
<dbReference type="InterPro" id="IPR012763">
    <property type="entry name" value="DNA_pol_III_sug/sutau_N"/>
</dbReference>
<evidence type="ECO:0000256" key="4">
    <source>
        <dbReference type="ARBA" id="ARBA00022705"/>
    </source>
</evidence>
<proteinExistence type="inferred from homology"/>
<evidence type="ECO:0000256" key="5">
    <source>
        <dbReference type="ARBA" id="ARBA00022723"/>
    </source>
</evidence>
<evidence type="ECO:0000256" key="8">
    <source>
        <dbReference type="ARBA" id="ARBA00022840"/>
    </source>
</evidence>
<keyword evidence="3 11" id="KW-0548">Nucleotidyltransferase</keyword>
<evidence type="ECO:0000256" key="7">
    <source>
        <dbReference type="ARBA" id="ARBA00022833"/>
    </source>
</evidence>
<dbReference type="GO" id="GO:0003887">
    <property type="term" value="F:DNA-directed DNA polymerase activity"/>
    <property type="evidence" value="ECO:0007669"/>
    <property type="project" value="UniProtKB-EC"/>
</dbReference>
<dbReference type="InterPro" id="IPR050238">
    <property type="entry name" value="DNA_Rep/Repair_Clamp_Loader"/>
</dbReference>
<dbReference type="NCBIfam" id="TIGR02397">
    <property type="entry name" value="dnaX_nterm"/>
    <property type="match status" value="1"/>
</dbReference>
<feature type="compositionally biased region" description="Pro residues" evidence="12">
    <location>
        <begin position="418"/>
        <end position="433"/>
    </location>
</feature>
<dbReference type="NCBIfam" id="NF004046">
    <property type="entry name" value="PRK05563.1"/>
    <property type="match status" value="1"/>
</dbReference>
<keyword evidence="6 11" id="KW-0547">Nucleotide-binding</keyword>
<dbReference type="InterPro" id="IPR022754">
    <property type="entry name" value="DNA_pol_III_gamma-3"/>
</dbReference>
<evidence type="ECO:0000256" key="10">
    <source>
        <dbReference type="ARBA" id="ARBA00049244"/>
    </source>
</evidence>
<keyword evidence="9 11" id="KW-0239">DNA-directed DNA polymerase</keyword>
<dbReference type="PANTHER" id="PTHR11669:SF0">
    <property type="entry name" value="PROTEIN STICHEL-LIKE 2"/>
    <property type="match status" value="1"/>
</dbReference>
<keyword evidence="2 11" id="KW-0808">Transferase</keyword>
<gene>
    <name evidence="11 14" type="primary">dnaX</name>
    <name evidence="14" type="ORF">ACFSW8_03450</name>
</gene>
<dbReference type="EMBL" id="JBHUJB010000015">
    <property type="protein sequence ID" value="MFD2157950.1"/>
    <property type="molecule type" value="Genomic_DNA"/>
</dbReference>
<comment type="function">
    <text evidence="11">DNA polymerase III is a complex, multichain enzyme responsible for most of the replicative synthesis in bacteria. This DNA polymerase also exhibits 3' to 5' exonuclease activity.</text>
</comment>
<dbReference type="Pfam" id="PF22608">
    <property type="entry name" value="DNAX_ATPase_lid"/>
    <property type="match status" value="1"/>
</dbReference>
<feature type="region of interest" description="Disordered" evidence="12">
    <location>
        <begin position="390"/>
        <end position="539"/>
    </location>
</feature>
<dbReference type="Gene3D" id="3.40.50.300">
    <property type="entry name" value="P-loop containing nucleotide triphosphate hydrolases"/>
    <property type="match status" value="1"/>
</dbReference>
<evidence type="ECO:0000313" key="14">
    <source>
        <dbReference type="EMBL" id="MFD2157950.1"/>
    </source>
</evidence>
<evidence type="ECO:0000256" key="2">
    <source>
        <dbReference type="ARBA" id="ARBA00022679"/>
    </source>
</evidence>
<evidence type="ECO:0000256" key="12">
    <source>
        <dbReference type="SAM" id="MobiDB-lite"/>
    </source>
</evidence>
<feature type="compositionally biased region" description="Pro residues" evidence="12">
    <location>
        <begin position="440"/>
        <end position="453"/>
    </location>
</feature>
<feature type="domain" description="AAA+ ATPase" evidence="13">
    <location>
        <begin position="37"/>
        <end position="179"/>
    </location>
</feature>
<dbReference type="Gene3D" id="1.10.8.60">
    <property type="match status" value="1"/>
</dbReference>
<keyword evidence="7" id="KW-0862">Zinc</keyword>
<dbReference type="CDD" id="cd18137">
    <property type="entry name" value="HLD_clamp_pol_III_gamma_tau"/>
    <property type="match status" value="1"/>
</dbReference>
<comment type="catalytic activity">
    <reaction evidence="10 11">
        <text>DNA(n) + a 2'-deoxyribonucleoside 5'-triphosphate = DNA(n+1) + diphosphate</text>
        <dbReference type="Rhea" id="RHEA:22508"/>
        <dbReference type="Rhea" id="RHEA-COMP:17339"/>
        <dbReference type="Rhea" id="RHEA-COMP:17340"/>
        <dbReference type="ChEBI" id="CHEBI:33019"/>
        <dbReference type="ChEBI" id="CHEBI:61560"/>
        <dbReference type="ChEBI" id="CHEBI:173112"/>
        <dbReference type="EC" id="2.7.7.7"/>
    </reaction>
</comment>
<comment type="subunit">
    <text evidence="11">DNA polymerase III contains a core (composed of alpha, epsilon and theta chains) that associates with a tau subunit. This core dimerizes to form the POLIII' complex. PolIII' associates with the gamma complex (composed of gamma, delta, delta', psi and chi chains) and with the beta chain to form the complete DNA polymerase III complex.</text>
</comment>
<evidence type="ECO:0000256" key="3">
    <source>
        <dbReference type="ARBA" id="ARBA00022695"/>
    </source>
</evidence>
<keyword evidence="8 11" id="KW-0067">ATP-binding</keyword>
<dbReference type="SUPFAM" id="SSF48019">
    <property type="entry name" value="post-AAA+ oligomerization domain-like"/>
    <property type="match status" value="1"/>
</dbReference>
<accession>A0ABW4Z7K4</accession>
<evidence type="ECO:0000256" key="6">
    <source>
        <dbReference type="ARBA" id="ARBA00022741"/>
    </source>
</evidence>
<dbReference type="SMART" id="SM00382">
    <property type="entry name" value="AAA"/>
    <property type="match status" value="1"/>
</dbReference>
<dbReference type="InterPro" id="IPR045085">
    <property type="entry name" value="HLD_clamp_pol_III_gamma_tau"/>
</dbReference>
<dbReference type="RefSeq" id="WP_377090170.1">
    <property type="nucleotide sequence ID" value="NZ_JBHSJL010000014.1"/>
</dbReference>
<dbReference type="CDD" id="cd00009">
    <property type="entry name" value="AAA"/>
    <property type="match status" value="1"/>
</dbReference>
<feature type="compositionally biased region" description="Basic and acidic residues" evidence="12">
    <location>
        <begin position="517"/>
        <end position="529"/>
    </location>
</feature>
<dbReference type="Proteomes" id="UP001597389">
    <property type="component" value="Unassembled WGS sequence"/>
</dbReference>
<name>A0ABW4Z7K4_9BACT</name>
<sequence length="559" mass="60346">MSYQVFARKYRPKTFNDVLGQDHVIQTLRNAIEQNRLAHAYLFVGPRGTGKTSTARILSKALNAEGGPSIDFDPDSEIAIEIAEGRSLDVLEIDGASNNGVEQVRDLRDNVRFAPARCRFKIYYIDEVHMLTTAAFNALLKTLEEPPEHVKFIFATTEPNKILPTIISRCQRFDLRPISTQTIADHLTYIANNEGVTLAPAAAWAVAKGADGGMRDAQSMLDQLVAFCGNNIDEENVLDVFGFTSRETVATLTQHILTKNTSGALQILNDQASAGKELTQLLDDTISCLRALLVSKVDPNAGNDGIPPNLWEPLTAASKSVATDRLLNLVDIFADTESRMKWANNKKLHFEIGLIKAIQSLNDARISDVITALAGAGSIDMQPIEAQLTSAKDNPPADTPAPPQEAAQEPTPTAIEPVAPPEPVASAPEPAPEPEATASTPPPPLADAPPETPAPALETTPPEPEAPATPPPLARKTNKETFDAFDAWIDSAPDVAEEPPAPEPTPAPAPPESPAPTKEEAQTKNKDDAEIPQFDEEEFYKDPLIQNALEIFEASIKPA</sequence>
<dbReference type="InterPro" id="IPR027417">
    <property type="entry name" value="P-loop_NTPase"/>
</dbReference>
<feature type="compositionally biased region" description="Pro residues" evidence="12">
    <location>
        <begin position="461"/>
        <end position="473"/>
    </location>
</feature>
<dbReference type="InterPro" id="IPR003593">
    <property type="entry name" value="AAA+_ATPase"/>
</dbReference>
<dbReference type="Pfam" id="PF13177">
    <property type="entry name" value="DNA_pol3_delta2"/>
    <property type="match status" value="1"/>
</dbReference>
<evidence type="ECO:0000259" key="13">
    <source>
        <dbReference type="SMART" id="SM00382"/>
    </source>
</evidence>
<evidence type="ECO:0000313" key="15">
    <source>
        <dbReference type="Proteomes" id="UP001597389"/>
    </source>
</evidence>
<comment type="caution">
    <text evidence="14">The sequence shown here is derived from an EMBL/GenBank/DDBJ whole genome shotgun (WGS) entry which is preliminary data.</text>
</comment>
<keyword evidence="4 11" id="KW-0235">DNA replication</keyword>
<feature type="compositionally biased region" description="Low complexity" evidence="12">
    <location>
        <begin position="404"/>
        <end position="417"/>
    </location>
</feature>
<dbReference type="InterPro" id="IPR008921">
    <property type="entry name" value="DNA_pol3_clamp-load_cplx_C"/>
</dbReference>
<comment type="similarity">
    <text evidence="1 11">Belongs to the DnaX/STICHEL family.</text>
</comment>
<keyword evidence="15" id="KW-1185">Reference proteome</keyword>
<protein>
    <recommendedName>
        <fullName evidence="11">DNA polymerase III subunit gamma/tau</fullName>
        <ecNumber evidence="11">2.7.7.7</ecNumber>
    </recommendedName>
</protein>
<dbReference type="SUPFAM" id="SSF52540">
    <property type="entry name" value="P-loop containing nucleoside triphosphate hydrolases"/>
    <property type="match status" value="1"/>
</dbReference>
<dbReference type="PANTHER" id="PTHR11669">
    <property type="entry name" value="REPLICATION FACTOR C / DNA POLYMERASE III GAMMA-TAU SUBUNIT"/>
    <property type="match status" value="1"/>
</dbReference>
<feature type="compositionally biased region" description="Pro residues" evidence="12">
    <location>
        <begin position="499"/>
        <end position="514"/>
    </location>
</feature>
<dbReference type="Pfam" id="PF12169">
    <property type="entry name" value="DNA_pol3_gamma3"/>
    <property type="match status" value="1"/>
</dbReference>
<evidence type="ECO:0000256" key="1">
    <source>
        <dbReference type="ARBA" id="ARBA00006360"/>
    </source>
</evidence>
<dbReference type="EC" id="2.7.7.7" evidence="11"/>
<evidence type="ECO:0000256" key="11">
    <source>
        <dbReference type="RuleBase" id="RU364063"/>
    </source>
</evidence>
<evidence type="ECO:0000256" key="9">
    <source>
        <dbReference type="ARBA" id="ARBA00022932"/>
    </source>
</evidence>
<dbReference type="PRINTS" id="PR01217">
    <property type="entry name" value="PRICHEXTENSN"/>
</dbReference>